<feature type="transmembrane region" description="Helical" evidence="7">
    <location>
        <begin position="468"/>
        <end position="487"/>
    </location>
</feature>
<dbReference type="InterPro" id="IPR049142">
    <property type="entry name" value="MS_channel_1st"/>
</dbReference>
<dbReference type="GO" id="GO:0008381">
    <property type="term" value="F:mechanosensitive monoatomic ion channel activity"/>
    <property type="evidence" value="ECO:0007669"/>
    <property type="project" value="InterPro"/>
</dbReference>
<dbReference type="AlphaFoldDB" id="A0AAU7JG28"/>
<evidence type="ECO:0000259" key="10">
    <source>
        <dbReference type="Pfam" id="PF21088"/>
    </source>
</evidence>
<dbReference type="InterPro" id="IPR011014">
    <property type="entry name" value="MscS_channel_TM-2"/>
</dbReference>
<comment type="similarity">
    <text evidence="2">Belongs to the MscS (TC 1.A.23) family.</text>
</comment>
<dbReference type="Pfam" id="PF00924">
    <property type="entry name" value="MS_channel_2nd"/>
    <property type="match status" value="1"/>
</dbReference>
<feature type="signal peptide" evidence="8">
    <location>
        <begin position="1"/>
        <end position="22"/>
    </location>
</feature>
<dbReference type="InterPro" id="IPR006685">
    <property type="entry name" value="MscS_channel_2nd"/>
</dbReference>
<evidence type="ECO:0000256" key="3">
    <source>
        <dbReference type="ARBA" id="ARBA00022475"/>
    </source>
</evidence>
<feature type="transmembrane region" description="Helical" evidence="7">
    <location>
        <begin position="203"/>
        <end position="221"/>
    </location>
</feature>
<feature type="transmembrane region" description="Helical" evidence="7">
    <location>
        <begin position="440"/>
        <end position="462"/>
    </location>
</feature>
<keyword evidence="5 7" id="KW-1133">Transmembrane helix</keyword>
<keyword evidence="8" id="KW-0732">Signal</keyword>
<feature type="transmembrane region" description="Helical" evidence="7">
    <location>
        <begin position="161"/>
        <end position="183"/>
    </location>
</feature>
<keyword evidence="4 7" id="KW-0812">Transmembrane</keyword>
<gene>
    <name evidence="11" type="ORF">ABEG18_26030</name>
</gene>
<evidence type="ECO:0000256" key="5">
    <source>
        <dbReference type="ARBA" id="ARBA00022989"/>
    </source>
</evidence>
<sequence length="668" mass="70228">MRRAGTAAALAAWAGLNAPAWAGAGASTAMMDRGLLAILFPLLETAQGRLAESVRHAALARADARRLVAEWSAALQTGEGVRSFTFGLVIFIIAGGLEWMFWTYAVPALRDAEASAPGPRAAALKLALRTTALRLAGALIFGLALMAASAAFAWPPGVQDAVVTIAVMVTAVRVVRAVAFGVLQPGAPRLRLVNMGSRRARRATLAVTAIAALLSAAFFAPDLLVELSDAVHLAASIQIAGVVLASALVYAAAHASEKRRPAPPPGSARRRLHAVPRTFWAVLWLGLFGLLWAGNAQAPAATLLILTLTAAAESVARRCVLFVFDALEAGTPSDPDEAAPTRSPVLRDLTLRFARFVIAVAGLGACAWVWGAPLFSMDAAGGVGGVWASRILGALALALLADMAWAATCGAIDSKLDRIAAVGRDPETGSQARLVTLLPLLRKATGVAIAVLLVLSVLSVFGIEITPLLAGAGVVGIAVGFGAQTLVRDILSGVFYLVEDVFRIGDYIEGGGSAKGTVERITLRTVALRHQNGPLHFVPYGVLGSVKNNSRDWVIDKFEIPLPIDVDSEFVRKMVKKIGQAMLEEPAFAGVIVEPLKAKLYRIQPGVKIFRCKVQTPPGRQFEVRSEAYRRIESALRDAGVRFADSNPVLVQAPMAPAAAPARVVQDA</sequence>
<dbReference type="PANTHER" id="PTHR30460">
    <property type="entry name" value="MODERATE CONDUCTANCE MECHANOSENSITIVE CHANNEL YBIO"/>
    <property type="match status" value="1"/>
</dbReference>
<feature type="transmembrane region" description="Helical" evidence="7">
    <location>
        <begin position="353"/>
        <end position="371"/>
    </location>
</feature>
<keyword evidence="6 7" id="KW-0472">Membrane</keyword>
<dbReference type="GO" id="GO:0005886">
    <property type="term" value="C:plasma membrane"/>
    <property type="evidence" value="ECO:0007669"/>
    <property type="project" value="UniProtKB-SubCell"/>
</dbReference>
<evidence type="ECO:0000256" key="6">
    <source>
        <dbReference type="ARBA" id="ARBA00023136"/>
    </source>
</evidence>
<comment type="subcellular location">
    <subcellularLocation>
        <location evidence="1">Cell membrane</location>
        <topology evidence="1">Multi-pass membrane protein</topology>
    </subcellularLocation>
</comment>
<dbReference type="InterPro" id="IPR010920">
    <property type="entry name" value="LSM_dom_sf"/>
</dbReference>
<dbReference type="SUPFAM" id="SSF82689">
    <property type="entry name" value="Mechanosensitive channel protein MscS (YggB), C-terminal domain"/>
    <property type="match status" value="1"/>
</dbReference>
<evidence type="ECO:0000313" key="11">
    <source>
        <dbReference type="EMBL" id="XBO39094.1"/>
    </source>
</evidence>
<evidence type="ECO:0000256" key="1">
    <source>
        <dbReference type="ARBA" id="ARBA00004651"/>
    </source>
</evidence>
<proteinExistence type="inferred from homology"/>
<feature type="domain" description="Mechanosensitive ion channel transmembrane helices 2/3" evidence="10">
    <location>
        <begin position="447"/>
        <end position="484"/>
    </location>
</feature>
<keyword evidence="3" id="KW-1003">Cell membrane</keyword>
<dbReference type="RefSeq" id="WP_406855934.1">
    <property type="nucleotide sequence ID" value="NZ_CP157484.1"/>
</dbReference>
<evidence type="ECO:0000259" key="9">
    <source>
        <dbReference type="Pfam" id="PF00924"/>
    </source>
</evidence>
<dbReference type="PANTHER" id="PTHR30460:SF0">
    <property type="entry name" value="MODERATE CONDUCTANCE MECHANOSENSITIVE CHANNEL YBIO"/>
    <property type="match status" value="1"/>
</dbReference>
<feature type="transmembrane region" description="Helical" evidence="7">
    <location>
        <begin position="233"/>
        <end position="253"/>
    </location>
</feature>
<dbReference type="InterPro" id="IPR045276">
    <property type="entry name" value="YbiO_bact"/>
</dbReference>
<feature type="transmembrane region" description="Helical" evidence="7">
    <location>
        <begin position="84"/>
        <end position="102"/>
    </location>
</feature>
<dbReference type="Gene3D" id="2.30.30.60">
    <property type="match status" value="1"/>
</dbReference>
<dbReference type="InterPro" id="IPR011066">
    <property type="entry name" value="MscS_channel_C_sf"/>
</dbReference>
<feature type="domain" description="Mechanosensitive ion channel MscS" evidence="9">
    <location>
        <begin position="485"/>
        <end position="550"/>
    </location>
</feature>
<protein>
    <submittedName>
        <fullName evidence="11">Mechanosensitive ion channel domain-containing protein</fullName>
    </submittedName>
</protein>
<evidence type="ECO:0000256" key="2">
    <source>
        <dbReference type="ARBA" id="ARBA00008017"/>
    </source>
</evidence>
<organism evidence="11">
    <name type="scientific">Alsobacter sp. KACC 23698</name>
    <dbReference type="NCBI Taxonomy" id="3149229"/>
    <lineage>
        <taxon>Bacteria</taxon>
        <taxon>Pseudomonadati</taxon>
        <taxon>Pseudomonadota</taxon>
        <taxon>Alphaproteobacteria</taxon>
        <taxon>Hyphomicrobiales</taxon>
        <taxon>Alsobacteraceae</taxon>
        <taxon>Alsobacter</taxon>
    </lineage>
</organism>
<dbReference type="SUPFAM" id="SSF50182">
    <property type="entry name" value="Sm-like ribonucleoproteins"/>
    <property type="match status" value="1"/>
</dbReference>
<dbReference type="InterPro" id="IPR023408">
    <property type="entry name" value="MscS_beta-dom_sf"/>
</dbReference>
<dbReference type="Pfam" id="PF21088">
    <property type="entry name" value="MS_channel_1st"/>
    <property type="match status" value="1"/>
</dbReference>
<dbReference type="Gene3D" id="1.10.287.1260">
    <property type="match status" value="1"/>
</dbReference>
<feature type="chain" id="PRO_5043548975" evidence="8">
    <location>
        <begin position="23"/>
        <end position="668"/>
    </location>
</feature>
<reference evidence="11" key="1">
    <citation type="submission" date="2024-05" db="EMBL/GenBank/DDBJ databases">
        <authorList>
            <person name="Kim S."/>
            <person name="Heo J."/>
            <person name="Choi H."/>
            <person name="Choi Y."/>
            <person name="Kwon S.-W."/>
            <person name="Kim Y."/>
        </authorList>
    </citation>
    <scope>NUCLEOTIDE SEQUENCE</scope>
    <source>
        <strain evidence="11">KACC 23698</strain>
    </source>
</reference>
<dbReference type="EMBL" id="CP157484">
    <property type="protein sequence ID" value="XBO39094.1"/>
    <property type="molecule type" value="Genomic_DNA"/>
</dbReference>
<feature type="transmembrane region" description="Helical" evidence="7">
    <location>
        <begin position="274"/>
        <end position="292"/>
    </location>
</feature>
<evidence type="ECO:0000256" key="4">
    <source>
        <dbReference type="ARBA" id="ARBA00022692"/>
    </source>
</evidence>
<evidence type="ECO:0000256" key="8">
    <source>
        <dbReference type="SAM" id="SignalP"/>
    </source>
</evidence>
<dbReference type="Gene3D" id="3.30.70.100">
    <property type="match status" value="1"/>
</dbReference>
<feature type="transmembrane region" description="Helical" evidence="7">
    <location>
        <begin position="135"/>
        <end position="155"/>
    </location>
</feature>
<name>A0AAU7JG28_9HYPH</name>
<accession>A0AAU7JG28</accession>
<evidence type="ECO:0000256" key="7">
    <source>
        <dbReference type="SAM" id="Phobius"/>
    </source>
</evidence>
<dbReference type="SUPFAM" id="SSF82861">
    <property type="entry name" value="Mechanosensitive channel protein MscS (YggB), transmembrane region"/>
    <property type="match status" value="1"/>
</dbReference>